<protein>
    <submittedName>
        <fullName evidence="1">Uncharacterized protein</fullName>
    </submittedName>
</protein>
<gene>
    <name evidence="1" type="ORF">E6Q11_01310</name>
</gene>
<comment type="caution">
    <text evidence="1">The sequence shown here is derived from an EMBL/GenBank/DDBJ whole genome shotgun (WGS) entry which is preliminary data.</text>
</comment>
<dbReference type="EMBL" id="SSDS01000020">
    <property type="protein sequence ID" value="TXG78320.1"/>
    <property type="molecule type" value="Genomic_DNA"/>
</dbReference>
<reference evidence="1 2" key="1">
    <citation type="submission" date="2018-09" db="EMBL/GenBank/DDBJ databases">
        <title>Metagenome Assembled Genomes from an Advanced Water Purification Facility.</title>
        <authorList>
            <person name="Stamps B.W."/>
            <person name="Spear J.R."/>
        </authorList>
    </citation>
    <scope>NUCLEOTIDE SEQUENCE [LARGE SCALE GENOMIC DNA]</scope>
    <source>
        <strain evidence="1">Bin_63_2</strain>
    </source>
</reference>
<sequence length="109" mass="12141">MIGNRIRITTEDWDGFAVIREIHPDHWVVGLEDDGLLAVIPPNGLKAGKVQLIEPFECDKLPQVGDIWQQCGVDFEVETVTGDLVFLVSKICTTIYPAAFVCNHMKFVG</sequence>
<evidence type="ECO:0000313" key="2">
    <source>
        <dbReference type="Proteomes" id="UP000321026"/>
    </source>
</evidence>
<evidence type="ECO:0000313" key="1">
    <source>
        <dbReference type="EMBL" id="TXG78320.1"/>
    </source>
</evidence>
<organism evidence="1 2">
    <name type="scientific">Candidatus Dojkabacteria bacterium</name>
    <dbReference type="NCBI Taxonomy" id="2099670"/>
    <lineage>
        <taxon>Bacteria</taxon>
        <taxon>Candidatus Dojkabacteria</taxon>
    </lineage>
</organism>
<dbReference type="AlphaFoldDB" id="A0A5C7J9T6"/>
<proteinExistence type="predicted"/>
<name>A0A5C7J9T6_9BACT</name>
<dbReference type="Proteomes" id="UP000321026">
    <property type="component" value="Unassembled WGS sequence"/>
</dbReference>
<accession>A0A5C7J9T6</accession>